<proteinExistence type="predicted"/>
<gene>
    <name evidence="4" type="primary">LOC111279485</name>
</gene>
<evidence type="ECO:0000259" key="2">
    <source>
        <dbReference type="Pfam" id="PF23598"/>
    </source>
</evidence>
<dbReference type="SUPFAM" id="SSF52058">
    <property type="entry name" value="L domain-like"/>
    <property type="match status" value="1"/>
</dbReference>
<dbReference type="PANTHER" id="PTHR47186">
    <property type="entry name" value="LEUCINE-RICH REPEAT-CONTAINING PROTEIN 57"/>
    <property type="match status" value="1"/>
</dbReference>
<protein>
    <submittedName>
        <fullName evidence="4">Disease resistance-like protein CSA1</fullName>
    </submittedName>
</protein>
<feature type="domain" description="Disease resistance R13L4/SHOC-2-like LRR" evidence="2">
    <location>
        <begin position="112"/>
        <end position="222"/>
    </location>
</feature>
<name>A0A6P5X1X5_DURZI</name>
<dbReference type="OrthoDB" id="1002095at2759"/>
<evidence type="ECO:0000313" key="4">
    <source>
        <dbReference type="RefSeq" id="XP_022722183.1"/>
    </source>
</evidence>
<dbReference type="InterPro" id="IPR032675">
    <property type="entry name" value="LRR_dom_sf"/>
</dbReference>
<dbReference type="InterPro" id="IPR055414">
    <property type="entry name" value="LRR_R13L4/SHOC2-like"/>
</dbReference>
<dbReference type="GeneID" id="111279485"/>
<dbReference type="Gene3D" id="3.80.10.10">
    <property type="entry name" value="Ribonuclease Inhibitor"/>
    <property type="match status" value="2"/>
</dbReference>
<organism evidence="3 4">
    <name type="scientific">Durio zibethinus</name>
    <name type="common">Durian</name>
    <dbReference type="NCBI Taxonomy" id="66656"/>
    <lineage>
        <taxon>Eukaryota</taxon>
        <taxon>Viridiplantae</taxon>
        <taxon>Streptophyta</taxon>
        <taxon>Embryophyta</taxon>
        <taxon>Tracheophyta</taxon>
        <taxon>Spermatophyta</taxon>
        <taxon>Magnoliopsida</taxon>
        <taxon>eudicotyledons</taxon>
        <taxon>Gunneridae</taxon>
        <taxon>Pentapetalae</taxon>
        <taxon>rosids</taxon>
        <taxon>malvids</taxon>
        <taxon>Malvales</taxon>
        <taxon>Malvaceae</taxon>
        <taxon>Helicteroideae</taxon>
        <taxon>Durio</taxon>
    </lineage>
</organism>
<accession>A0A6P5X1X5</accession>
<evidence type="ECO:0000256" key="1">
    <source>
        <dbReference type="ARBA" id="ARBA00022737"/>
    </source>
</evidence>
<reference evidence="4" key="1">
    <citation type="submission" date="2025-08" db="UniProtKB">
        <authorList>
            <consortium name="RefSeq"/>
        </authorList>
    </citation>
    <scope>IDENTIFICATION</scope>
    <source>
        <tissue evidence="4">Fruit stalk</tissue>
    </source>
</reference>
<dbReference type="RefSeq" id="XP_022722183.1">
    <property type="nucleotide sequence ID" value="XM_022866448.1"/>
</dbReference>
<dbReference type="Pfam" id="PF23598">
    <property type="entry name" value="LRR_14"/>
    <property type="match status" value="1"/>
</dbReference>
<dbReference type="Proteomes" id="UP000515121">
    <property type="component" value="Unplaced"/>
</dbReference>
<dbReference type="KEGG" id="dzi:111279485"/>
<evidence type="ECO:0000313" key="3">
    <source>
        <dbReference type="Proteomes" id="UP000515121"/>
    </source>
</evidence>
<dbReference type="AlphaFoldDB" id="A0A6P5X1X5"/>
<sequence>MEPVEGLSLDVPALEDGLISTEAFAKMINLRLLKIDSVNFTGSYEKISKELRWLCWCRCPLMVLPPNLHLDNLVVLEMQHSSIKKVWKETKALHKLKILDLSYSVYLGETPNFAGLSSLHRLELEGCTGLVGVDQSIGHLEKLEFLNLAKCKNISELPDSICNLMSLETMNLNGCSKLCSLPENLGKLEALRKLVLSGSAITDLPISIGLLKNLEDLSLAGLRKQLPSKSWFSYFSSWISPKSSVGSSSLLLPATFSQLSSLRELNLCDLNLSDHEISIDFGSFHFLRSLDLRGNNFCNLPAGISNHPRIGRLVLNNCKNLRSLAELPKNLWTLESKLGTSIERYPNLSNIGKNLYKIANSNCREVADIQGWDFRSFHQFSFSWNLGPDLYQPKKWLYSKLKFLEGYFPVREVPDWFDYKEIGSSIPFCMPSIPIGSDRGMIVCAIYSVNEECNDESTSEVSLTIYFKNKTKGCETFVRSHSSLDGNICQDHAWVCLGVFSEADDEAFDKFLGFKKQVEKELDVQSKCLGTNNGLEYTETDFLKFCGENGIQK</sequence>
<dbReference type="PANTHER" id="PTHR47186:SF63">
    <property type="entry name" value="C-JID DOMAIN-CONTAINING PROTEIN"/>
    <property type="match status" value="1"/>
</dbReference>
<keyword evidence="3" id="KW-1185">Reference proteome</keyword>
<keyword evidence="1" id="KW-0677">Repeat</keyword>